<feature type="transmembrane region" description="Helical" evidence="7">
    <location>
        <begin position="273"/>
        <end position="294"/>
    </location>
</feature>
<feature type="region of interest" description="Disordered" evidence="6">
    <location>
        <begin position="505"/>
        <end position="526"/>
    </location>
</feature>
<proteinExistence type="inferred from homology"/>
<feature type="transmembrane region" description="Helical" evidence="7">
    <location>
        <begin position="68"/>
        <end position="87"/>
    </location>
</feature>
<dbReference type="NCBIfam" id="NF041756">
    <property type="entry name" value="EfeU"/>
    <property type="match status" value="1"/>
</dbReference>
<keyword evidence="9" id="KW-1185">Reference proteome</keyword>
<feature type="transmembrane region" description="Helical" evidence="7">
    <location>
        <begin position="177"/>
        <end position="197"/>
    </location>
</feature>
<dbReference type="GO" id="GO:0015093">
    <property type="term" value="F:ferrous iron transmembrane transporter activity"/>
    <property type="evidence" value="ECO:0007669"/>
    <property type="project" value="TreeGrafter"/>
</dbReference>
<dbReference type="AlphaFoldDB" id="A0A839NBW0"/>
<feature type="transmembrane region" description="Helical" evidence="7">
    <location>
        <begin position="242"/>
        <end position="261"/>
    </location>
</feature>
<evidence type="ECO:0000256" key="7">
    <source>
        <dbReference type="SAM" id="Phobius"/>
    </source>
</evidence>
<keyword evidence="4 7" id="KW-1133">Transmembrane helix</keyword>
<comment type="subcellular location">
    <subcellularLocation>
        <location evidence="1">Membrane</location>
        <topology evidence="1">Multi-pass membrane protein</topology>
    </subcellularLocation>
</comment>
<evidence type="ECO:0000256" key="6">
    <source>
        <dbReference type="SAM" id="MobiDB-lite"/>
    </source>
</evidence>
<accession>A0A839NBW0</accession>
<keyword evidence="3 7" id="KW-0812">Transmembrane</keyword>
<evidence type="ECO:0000256" key="1">
    <source>
        <dbReference type="ARBA" id="ARBA00004141"/>
    </source>
</evidence>
<protein>
    <submittedName>
        <fullName evidence="8">High-affinity iron transporter</fullName>
    </submittedName>
</protein>
<dbReference type="EMBL" id="JACHVQ010000002">
    <property type="protein sequence ID" value="MBB2892675.1"/>
    <property type="molecule type" value="Genomic_DNA"/>
</dbReference>
<dbReference type="RefSeq" id="WP_183321092.1">
    <property type="nucleotide sequence ID" value="NZ_JACHVQ010000002.1"/>
</dbReference>
<feature type="transmembrane region" description="Helical" evidence="7">
    <location>
        <begin position="147"/>
        <end position="165"/>
    </location>
</feature>
<dbReference type="PANTHER" id="PTHR31632">
    <property type="entry name" value="IRON TRANSPORTER FTH1"/>
    <property type="match status" value="1"/>
</dbReference>
<evidence type="ECO:0000256" key="5">
    <source>
        <dbReference type="ARBA" id="ARBA00023136"/>
    </source>
</evidence>
<dbReference type="PANTHER" id="PTHR31632:SF2">
    <property type="entry name" value="PLASMA MEMBRANE IRON PERMEASE"/>
    <property type="match status" value="1"/>
</dbReference>
<organism evidence="8 9">
    <name type="scientific">Flexivirga oryzae</name>
    <dbReference type="NCBI Taxonomy" id="1794944"/>
    <lineage>
        <taxon>Bacteria</taxon>
        <taxon>Bacillati</taxon>
        <taxon>Actinomycetota</taxon>
        <taxon>Actinomycetes</taxon>
        <taxon>Micrococcales</taxon>
        <taxon>Dermacoccaceae</taxon>
        <taxon>Flexivirga</taxon>
    </lineage>
</organism>
<feature type="transmembrane region" description="Helical" evidence="7">
    <location>
        <begin position="479"/>
        <end position="499"/>
    </location>
</feature>
<reference evidence="8 9" key="1">
    <citation type="submission" date="2020-08" db="EMBL/GenBank/DDBJ databases">
        <title>Sequencing the genomes of 1000 actinobacteria strains.</title>
        <authorList>
            <person name="Klenk H.-P."/>
        </authorList>
    </citation>
    <scope>NUCLEOTIDE SEQUENCE [LARGE SCALE GENOMIC DNA]</scope>
    <source>
        <strain evidence="8 9">DSM 105369</strain>
    </source>
</reference>
<evidence type="ECO:0000256" key="4">
    <source>
        <dbReference type="ARBA" id="ARBA00022989"/>
    </source>
</evidence>
<dbReference type="InterPro" id="IPR004923">
    <property type="entry name" value="FTR1/Fip1/EfeU"/>
</dbReference>
<name>A0A839NBW0_9MICO</name>
<evidence type="ECO:0000256" key="2">
    <source>
        <dbReference type="ARBA" id="ARBA00008333"/>
    </source>
</evidence>
<comment type="caution">
    <text evidence="8">The sequence shown here is derived from an EMBL/GenBank/DDBJ whole genome shotgun (WGS) entry which is preliminary data.</text>
</comment>
<keyword evidence="5 7" id="KW-0472">Membrane</keyword>
<feature type="transmembrane region" description="Helical" evidence="7">
    <location>
        <begin position="33"/>
        <end position="56"/>
    </location>
</feature>
<evidence type="ECO:0000313" key="8">
    <source>
        <dbReference type="EMBL" id="MBB2892675.1"/>
    </source>
</evidence>
<gene>
    <name evidence="8" type="ORF">FHU39_002693</name>
</gene>
<feature type="transmembrane region" description="Helical" evidence="7">
    <location>
        <begin position="6"/>
        <end position="26"/>
    </location>
</feature>
<evidence type="ECO:0000313" key="9">
    <source>
        <dbReference type="Proteomes" id="UP000559182"/>
    </source>
</evidence>
<sequence>MLATFVIGLREGLEAALIVAIIATFLRKNGRRLTTMWVGVVAAVIICLGVGITLKVVESNLPQRQQEAMATVIGVVAVLFVTGMVLWMSTHARELKKDVESAASSALGSGTSRALVLMAFLAVLKEGFETAVFLLATFQAASSTRSAVIGAALGIGASMLLGVGIYTGGVTINLGKFFTVTSGFLILIAAGLVVTALRTAHGAGWLNAGQGRTVDLHWLAPPGSVRSAVFTGVLGIPADPRLIEVLGWLLYVVPLAAIAYWPRAHRPDAAAKVFLKVLIAFGCLVGAATTFVAVPRAHLTAPAAAPVSDAAGVSAGTISLDGSTLRQSAGERTTLRAAGDAVVAGVRTHHLVATPHPGTTQPTTLTLAEVIALNGGRPPVGMDPALNPGPYAASWHRQDRIDVWTTHGIVYAASRQSRLTVQLTGGGLRSPRTLTVSSGAHLPAGVTAPAPAWTVPSSYSDDISARLNQLVNQQDSAHFWGRVVPAGLVFVAVLLLVTAGRDRRDLSQTSRTTQDESSSSRSTAHA</sequence>
<evidence type="ECO:0000256" key="3">
    <source>
        <dbReference type="ARBA" id="ARBA00022692"/>
    </source>
</evidence>
<comment type="similarity">
    <text evidence="2">Belongs to the oxidase-dependent Fe transporter (OFeT) (TC 9.A.10.1) family.</text>
</comment>
<dbReference type="Pfam" id="PF03239">
    <property type="entry name" value="FTR1"/>
    <property type="match status" value="1"/>
</dbReference>
<dbReference type="GO" id="GO:0033573">
    <property type="term" value="C:high-affinity iron permease complex"/>
    <property type="evidence" value="ECO:0007669"/>
    <property type="project" value="InterPro"/>
</dbReference>
<dbReference type="Proteomes" id="UP000559182">
    <property type="component" value="Unassembled WGS sequence"/>
</dbReference>
<feature type="compositionally biased region" description="Polar residues" evidence="6">
    <location>
        <begin position="507"/>
        <end position="526"/>
    </location>
</feature>